<proteinExistence type="predicted"/>
<accession>A0ABU3XCY7</accession>
<keyword evidence="1" id="KW-0812">Transmembrane</keyword>
<gene>
    <name evidence="2" type="ORF">RYX56_15390</name>
</gene>
<evidence type="ECO:0000256" key="1">
    <source>
        <dbReference type="SAM" id="Phobius"/>
    </source>
</evidence>
<keyword evidence="1" id="KW-0472">Membrane</keyword>
<dbReference type="Proteomes" id="UP001287282">
    <property type="component" value="Unassembled WGS sequence"/>
</dbReference>
<comment type="caution">
    <text evidence="2">The sequence shown here is derived from an EMBL/GenBank/DDBJ whole genome shotgun (WGS) entry which is preliminary data.</text>
</comment>
<name>A0ABU3XCY7_9BACI</name>
<evidence type="ECO:0000313" key="2">
    <source>
        <dbReference type="EMBL" id="MDV2685749.1"/>
    </source>
</evidence>
<protein>
    <submittedName>
        <fullName evidence="2">Uncharacterized protein</fullName>
    </submittedName>
</protein>
<evidence type="ECO:0000313" key="3">
    <source>
        <dbReference type="Proteomes" id="UP001287282"/>
    </source>
</evidence>
<keyword evidence="3" id="KW-1185">Reference proteome</keyword>
<feature type="transmembrane region" description="Helical" evidence="1">
    <location>
        <begin position="12"/>
        <end position="36"/>
    </location>
</feature>
<sequence length="119" mass="13990">MMSEQTLENIEFILLSPVLAQIAFAFLVLILGFVIVDYYEWGVFRPAETWFQKLTNVFMKGFFGTGPYFYKRYKKHNWLTAKVLYFFTFIGICIGAFVAYGLLWLILRTLVKLLGIELY</sequence>
<dbReference type="EMBL" id="JAWJBA010000005">
    <property type="protein sequence ID" value="MDV2685749.1"/>
    <property type="molecule type" value="Genomic_DNA"/>
</dbReference>
<keyword evidence="1" id="KW-1133">Transmembrane helix</keyword>
<dbReference type="RefSeq" id="WP_317122939.1">
    <property type="nucleotide sequence ID" value="NZ_JAWJBA010000005.1"/>
</dbReference>
<organism evidence="2 3">
    <name type="scientific">Alkalihalophilus lindianensis</name>
    <dbReference type="NCBI Taxonomy" id="1630542"/>
    <lineage>
        <taxon>Bacteria</taxon>
        <taxon>Bacillati</taxon>
        <taxon>Bacillota</taxon>
        <taxon>Bacilli</taxon>
        <taxon>Bacillales</taxon>
        <taxon>Bacillaceae</taxon>
        <taxon>Alkalihalophilus</taxon>
    </lineage>
</organism>
<reference evidence="2 3" key="1">
    <citation type="submission" date="2023-10" db="EMBL/GenBank/DDBJ databases">
        <title>Screening of Alkalihalobacillus lindianensis BZ-TG-R113 and Its Alleviation of Salt Stress on Rapeseed Growth.</title>
        <authorList>
            <person name="Zhao B."/>
            <person name="Guo T."/>
        </authorList>
    </citation>
    <scope>NUCLEOTIDE SEQUENCE [LARGE SCALE GENOMIC DNA]</scope>
    <source>
        <strain evidence="2 3">BZ-TG-R113</strain>
    </source>
</reference>
<feature type="transmembrane region" description="Helical" evidence="1">
    <location>
        <begin position="83"/>
        <end position="107"/>
    </location>
</feature>